<reference evidence="1 2" key="1">
    <citation type="submission" date="2019-04" db="EMBL/GenBank/DDBJ databases">
        <title>Azoarcus rhizosphaerae sp. nov. isolated from rhizosphere of Ficus religiosa.</title>
        <authorList>
            <person name="Lin S.-Y."/>
            <person name="Hameed A."/>
            <person name="Hsu Y.-H."/>
            <person name="Young C.-C."/>
        </authorList>
    </citation>
    <scope>NUCLEOTIDE SEQUENCE [LARGE SCALE GENOMIC DNA]</scope>
    <source>
        <strain evidence="1 2">CC-YHH848</strain>
    </source>
</reference>
<proteinExistence type="predicted"/>
<gene>
    <name evidence="1" type="ORF">E6O51_16515</name>
</gene>
<feature type="non-terminal residue" evidence="1">
    <location>
        <position position="1"/>
    </location>
</feature>
<dbReference type="EMBL" id="SSOD01000014">
    <property type="protein sequence ID" value="THF59317.1"/>
    <property type="molecule type" value="Genomic_DNA"/>
</dbReference>
<organism evidence="1 2">
    <name type="scientific">Pseudothauera rhizosphaerae</name>
    <dbReference type="NCBI Taxonomy" id="2565932"/>
    <lineage>
        <taxon>Bacteria</taxon>
        <taxon>Pseudomonadati</taxon>
        <taxon>Pseudomonadota</taxon>
        <taxon>Betaproteobacteria</taxon>
        <taxon>Rhodocyclales</taxon>
        <taxon>Zoogloeaceae</taxon>
        <taxon>Pseudothauera</taxon>
    </lineage>
</organism>
<evidence type="ECO:0000313" key="2">
    <source>
        <dbReference type="Proteomes" id="UP000307956"/>
    </source>
</evidence>
<dbReference type="Proteomes" id="UP000307956">
    <property type="component" value="Unassembled WGS sequence"/>
</dbReference>
<dbReference type="AlphaFoldDB" id="A0A4S4AIW8"/>
<sequence>VIRKHDDFRRRYNTLCERGKCPKVALVACMRVLLIRLNAMIRDQTTWRTGDPL</sequence>
<evidence type="ECO:0000313" key="1">
    <source>
        <dbReference type="EMBL" id="THF59317.1"/>
    </source>
</evidence>
<accession>A0A4S4AIW8</accession>
<keyword evidence="2" id="KW-1185">Reference proteome</keyword>
<comment type="caution">
    <text evidence="1">The sequence shown here is derived from an EMBL/GenBank/DDBJ whole genome shotgun (WGS) entry which is preliminary data.</text>
</comment>
<name>A0A4S4AIW8_9RHOO</name>
<protein>
    <submittedName>
        <fullName evidence="1">IS110 family transposase</fullName>
    </submittedName>
</protein>